<dbReference type="Pfam" id="PF01435">
    <property type="entry name" value="Peptidase_M48"/>
    <property type="match status" value="1"/>
</dbReference>
<feature type="transmembrane region" description="Helical" evidence="7">
    <location>
        <begin position="24"/>
        <end position="41"/>
    </location>
</feature>
<dbReference type="GO" id="GO:0051603">
    <property type="term" value="P:proteolysis involved in protein catabolic process"/>
    <property type="evidence" value="ECO:0007669"/>
    <property type="project" value="TreeGrafter"/>
</dbReference>
<dbReference type="GO" id="GO:0004222">
    <property type="term" value="F:metalloendopeptidase activity"/>
    <property type="evidence" value="ECO:0007669"/>
    <property type="project" value="InterPro"/>
</dbReference>
<keyword evidence="4 6" id="KW-0862">Zinc</keyword>
<evidence type="ECO:0000256" key="7">
    <source>
        <dbReference type="SAM" id="Phobius"/>
    </source>
</evidence>
<evidence type="ECO:0000256" key="3">
    <source>
        <dbReference type="ARBA" id="ARBA00022801"/>
    </source>
</evidence>
<evidence type="ECO:0000256" key="1">
    <source>
        <dbReference type="ARBA" id="ARBA00022670"/>
    </source>
</evidence>
<evidence type="ECO:0000256" key="2">
    <source>
        <dbReference type="ARBA" id="ARBA00022723"/>
    </source>
</evidence>
<dbReference type="Gene3D" id="3.30.2010.10">
    <property type="entry name" value="Metalloproteases ('zincins'), catalytic domain"/>
    <property type="match status" value="1"/>
</dbReference>
<evidence type="ECO:0000313" key="9">
    <source>
        <dbReference type="EMBL" id="WNM57869.1"/>
    </source>
</evidence>
<dbReference type="GO" id="GO:0016020">
    <property type="term" value="C:membrane"/>
    <property type="evidence" value="ECO:0007669"/>
    <property type="project" value="TreeGrafter"/>
</dbReference>
<dbReference type="PANTHER" id="PTHR22726">
    <property type="entry name" value="METALLOENDOPEPTIDASE OMA1"/>
    <property type="match status" value="1"/>
</dbReference>
<feature type="domain" description="Peptidase M48" evidence="8">
    <location>
        <begin position="90"/>
        <end position="272"/>
    </location>
</feature>
<evidence type="ECO:0000256" key="5">
    <source>
        <dbReference type="ARBA" id="ARBA00023049"/>
    </source>
</evidence>
<dbReference type="GO" id="GO:0046872">
    <property type="term" value="F:metal ion binding"/>
    <property type="evidence" value="ECO:0007669"/>
    <property type="project" value="UniProtKB-KW"/>
</dbReference>
<keyword evidence="7" id="KW-0472">Membrane</keyword>
<evidence type="ECO:0000259" key="8">
    <source>
        <dbReference type="Pfam" id="PF01435"/>
    </source>
</evidence>
<dbReference type="InterPro" id="IPR051156">
    <property type="entry name" value="Mito/Outer_Membr_Metalloprot"/>
</dbReference>
<evidence type="ECO:0000256" key="4">
    <source>
        <dbReference type="ARBA" id="ARBA00022833"/>
    </source>
</evidence>
<dbReference type="InterPro" id="IPR001915">
    <property type="entry name" value="Peptidase_M48"/>
</dbReference>
<comment type="cofactor">
    <cofactor evidence="6">
        <name>Zn(2+)</name>
        <dbReference type="ChEBI" id="CHEBI:29105"/>
    </cofactor>
    <text evidence="6">Binds 1 zinc ion per subunit.</text>
</comment>
<keyword evidence="3 6" id="KW-0378">Hydrolase</keyword>
<protein>
    <submittedName>
        <fullName evidence="9">M48 family metallopeptidase</fullName>
    </submittedName>
</protein>
<evidence type="ECO:0000256" key="6">
    <source>
        <dbReference type="RuleBase" id="RU003983"/>
    </source>
</evidence>
<dbReference type="AlphaFoldDB" id="A0AA96JYQ8"/>
<keyword evidence="7" id="KW-1133">Transmembrane helix</keyword>
<comment type="similarity">
    <text evidence="6">Belongs to the peptidase M48 family.</text>
</comment>
<gene>
    <name evidence="9" type="ORF">PP769_18145</name>
</gene>
<dbReference type="RefSeq" id="WP_312642891.1">
    <property type="nucleotide sequence ID" value="NZ_CP116967.1"/>
</dbReference>
<keyword evidence="10" id="KW-1185">Reference proteome</keyword>
<organism evidence="9 10">
    <name type="scientific">Candidatus Nitrospira allomarina</name>
    <dbReference type="NCBI Taxonomy" id="3020900"/>
    <lineage>
        <taxon>Bacteria</taxon>
        <taxon>Pseudomonadati</taxon>
        <taxon>Nitrospirota</taxon>
        <taxon>Nitrospiria</taxon>
        <taxon>Nitrospirales</taxon>
        <taxon>Nitrospiraceae</taxon>
        <taxon>Nitrospira</taxon>
    </lineage>
</organism>
<accession>A0AA96JYQ8</accession>
<evidence type="ECO:0000313" key="10">
    <source>
        <dbReference type="Proteomes" id="UP001302719"/>
    </source>
</evidence>
<proteinExistence type="inferred from homology"/>
<dbReference type="CDD" id="cd07331">
    <property type="entry name" value="M48C_Oma1_like"/>
    <property type="match status" value="1"/>
</dbReference>
<keyword evidence="2" id="KW-0479">Metal-binding</keyword>
<keyword evidence="1 6" id="KW-0645">Protease</keyword>
<keyword evidence="7" id="KW-0812">Transmembrane</keyword>
<dbReference type="EMBL" id="CP116967">
    <property type="protein sequence ID" value="WNM57869.1"/>
    <property type="molecule type" value="Genomic_DNA"/>
</dbReference>
<keyword evidence="5 6" id="KW-0482">Metalloprotease</keyword>
<dbReference type="Proteomes" id="UP001302719">
    <property type="component" value="Chromosome"/>
</dbReference>
<sequence length="291" mass="32137">MRPGLFGRNRGIGGRTRGRMSWKMRLIPLLLFAIYGLYFFVSNQETVPLTGRSQLVDMTHEQEMALGLQSYQEILSQSKVIPEGQVVDLVRTIGRRLATAAADVDPGFEWEFNVIDSPQANAFALPGGKTAVYTGLIPVAENQNGLAVVMGHEIAHAIARHGAERMAHQKLVQMGTIAATVAVGDMDYDTQRMVMGALGVGAQYGVLLPFSRDHESEADYMGLLFVARACFDPTEAPRLWERMGEVSKGKQPAEFMSTHPSHGTRIKQFQEWMPEALALRERHCSTTSQSS</sequence>
<reference evidence="9 10" key="1">
    <citation type="submission" date="2023-01" db="EMBL/GenBank/DDBJ databases">
        <title>Cultivation and genomic characterization of new, ubiquitous marine nitrite-oxidizing bacteria from the Nitrospirales.</title>
        <authorList>
            <person name="Mueller A.J."/>
            <person name="Daebeler A."/>
            <person name="Herbold C.W."/>
            <person name="Kirkegaard R.H."/>
            <person name="Daims H."/>
        </authorList>
    </citation>
    <scope>NUCLEOTIDE SEQUENCE [LARGE SCALE GENOMIC DNA]</scope>
    <source>
        <strain evidence="9 10">VA</strain>
    </source>
</reference>
<name>A0AA96JYQ8_9BACT</name>
<dbReference type="PANTHER" id="PTHR22726:SF1">
    <property type="entry name" value="METALLOENDOPEPTIDASE OMA1, MITOCHONDRIAL"/>
    <property type="match status" value="1"/>
</dbReference>
<dbReference type="KEGG" id="nall:PP769_18145"/>